<protein>
    <submittedName>
        <fullName evidence="2">Uncharacterized protein</fullName>
    </submittedName>
</protein>
<dbReference type="Proteomes" id="UP000322917">
    <property type="component" value="Unassembled WGS sequence"/>
</dbReference>
<name>A0A1M6P2C7_9FIRM</name>
<evidence type="ECO:0000313" key="2">
    <source>
        <dbReference type="EMBL" id="SHK02070.1"/>
    </source>
</evidence>
<gene>
    <name evidence="2" type="ORF">SAMN02745170_03935</name>
</gene>
<proteinExistence type="predicted"/>
<dbReference type="EMBL" id="FQZD01000063">
    <property type="protein sequence ID" value="SHK02070.1"/>
    <property type="molecule type" value="Genomic_DNA"/>
</dbReference>
<sequence length="118" mass="14404">MRGIGKKVVVWSLVGMLQIGFGASVIEASPLQNGVLPAQQYGRHDQDRERHDRERLERERHEQERRENERHEREMRRRPHESRKEWHQRQQREMERHRRAMEDIRAGRYIIHPGFGRP</sequence>
<dbReference type="OrthoDB" id="1683386at2"/>
<feature type="region of interest" description="Disordered" evidence="1">
    <location>
        <begin position="37"/>
        <end position="97"/>
    </location>
</feature>
<organism evidence="2 3">
    <name type="scientific">Propionispora hippei DSM 15287</name>
    <dbReference type="NCBI Taxonomy" id="1123003"/>
    <lineage>
        <taxon>Bacteria</taxon>
        <taxon>Bacillati</taxon>
        <taxon>Bacillota</taxon>
        <taxon>Negativicutes</taxon>
        <taxon>Selenomonadales</taxon>
        <taxon>Sporomusaceae</taxon>
        <taxon>Propionispora</taxon>
    </lineage>
</organism>
<reference evidence="2 3" key="1">
    <citation type="submission" date="2016-11" db="EMBL/GenBank/DDBJ databases">
        <authorList>
            <person name="Varghese N."/>
            <person name="Submissions S."/>
        </authorList>
    </citation>
    <scope>NUCLEOTIDE SEQUENCE [LARGE SCALE GENOMIC DNA]</scope>
    <source>
        <strain evidence="2 3">DSM 15287</strain>
    </source>
</reference>
<feature type="compositionally biased region" description="Basic and acidic residues" evidence="1">
    <location>
        <begin position="42"/>
        <end position="75"/>
    </location>
</feature>
<dbReference type="RefSeq" id="WP_149736465.1">
    <property type="nucleotide sequence ID" value="NZ_FQZD01000063.1"/>
</dbReference>
<evidence type="ECO:0000256" key="1">
    <source>
        <dbReference type="SAM" id="MobiDB-lite"/>
    </source>
</evidence>
<dbReference type="AlphaFoldDB" id="A0A1M6P2C7"/>
<feature type="compositionally biased region" description="Basic and acidic residues" evidence="1">
    <location>
        <begin position="82"/>
        <end position="97"/>
    </location>
</feature>
<evidence type="ECO:0000313" key="3">
    <source>
        <dbReference type="Proteomes" id="UP000322917"/>
    </source>
</evidence>
<keyword evidence="3" id="KW-1185">Reference proteome</keyword>
<accession>A0A1M6P2C7</accession>